<evidence type="ECO:0000256" key="3">
    <source>
        <dbReference type="ARBA" id="ARBA00011423"/>
    </source>
</evidence>
<keyword evidence="12" id="KW-0805">Transcription regulation</keyword>
<keyword evidence="7" id="KW-0597">Phosphoprotein</keyword>
<dbReference type="InterPro" id="IPR011009">
    <property type="entry name" value="Kinase-like_dom_sf"/>
</dbReference>
<evidence type="ECO:0000256" key="9">
    <source>
        <dbReference type="ARBA" id="ARBA00022741"/>
    </source>
</evidence>
<dbReference type="PROSITE" id="PS50011">
    <property type="entry name" value="PROTEIN_KINASE_DOM"/>
    <property type="match status" value="1"/>
</dbReference>
<comment type="catalytic activity">
    <reaction evidence="16">
        <text>L-threonyl-[protein] + ATP = O-phospho-L-threonyl-[protein] + ADP + H(+)</text>
        <dbReference type="Rhea" id="RHEA:46608"/>
        <dbReference type="Rhea" id="RHEA-COMP:11060"/>
        <dbReference type="Rhea" id="RHEA-COMP:11605"/>
        <dbReference type="ChEBI" id="CHEBI:15378"/>
        <dbReference type="ChEBI" id="CHEBI:30013"/>
        <dbReference type="ChEBI" id="CHEBI:30616"/>
        <dbReference type="ChEBI" id="CHEBI:61977"/>
        <dbReference type="ChEBI" id="CHEBI:456216"/>
        <dbReference type="EC" id="2.7.11.24"/>
    </reaction>
</comment>
<evidence type="ECO:0000256" key="12">
    <source>
        <dbReference type="ARBA" id="ARBA00023015"/>
    </source>
</evidence>
<dbReference type="InterPro" id="IPR017441">
    <property type="entry name" value="Protein_kinase_ATP_BS"/>
</dbReference>
<comment type="similarity">
    <text evidence="2">Belongs to the protein kinase superfamily. CMGC Ser/Thr protein kinase family. MAP kinase subfamily.</text>
</comment>
<evidence type="ECO:0000256" key="11">
    <source>
        <dbReference type="ARBA" id="ARBA00022840"/>
    </source>
</evidence>
<comment type="cofactor">
    <cofactor evidence="1">
        <name>Mg(2+)</name>
        <dbReference type="ChEBI" id="CHEBI:18420"/>
    </cofactor>
</comment>
<keyword evidence="11 18" id="KW-0067">ATP-binding</keyword>
<evidence type="ECO:0000256" key="5">
    <source>
        <dbReference type="ARBA" id="ARBA00016114"/>
    </source>
</evidence>
<dbReference type="InterPro" id="IPR038785">
    <property type="entry name" value="MAPK13"/>
</dbReference>
<keyword evidence="21" id="KW-1185">Reference proteome</keyword>
<dbReference type="SMART" id="SM00220">
    <property type="entry name" value="S_TKc"/>
    <property type="match status" value="1"/>
</dbReference>
<dbReference type="GeneTree" id="ENSGT00940000159584"/>
<dbReference type="CDD" id="cd07879">
    <property type="entry name" value="STKc_p38delta"/>
    <property type="match status" value="1"/>
</dbReference>
<evidence type="ECO:0000256" key="4">
    <source>
        <dbReference type="ARBA" id="ARBA00012411"/>
    </source>
</evidence>
<reference evidence="20" key="3">
    <citation type="submission" date="2025-09" db="UniProtKB">
        <authorList>
            <consortium name="Ensembl"/>
        </authorList>
    </citation>
    <scope>IDENTIFICATION</scope>
    <source>
        <strain evidence="20">breed Abyssinian</strain>
    </source>
</reference>
<dbReference type="PROSITE" id="PS00107">
    <property type="entry name" value="PROTEIN_KINASE_ATP"/>
    <property type="match status" value="1"/>
</dbReference>
<evidence type="ECO:0000256" key="14">
    <source>
        <dbReference type="ARBA" id="ARBA00023163"/>
    </source>
</evidence>
<evidence type="ECO:0000256" key="6">
    <source>
        <dbReference type="ARBA" id="ARBA00022527"/>
    </source>
</evidence>
<keyword evidence="10" id="KW-0418">Kinase</keyword>
<evidence type="ECO:0000256" key="2">
    <source>
        <dbReference type="ARBA" id="ARBA00008832"/>
    </source>
</evidence>
<dbReference type="Gene3D" id="3.30.200.20">
    <property type="entry name" value="Phosphorylase Kinase, domain 1"/>
    <property type="match status" value="1"/>
</dbReference>
<gene>
    <name evidence="20" type="primary">MAPK13</name>
</gene>
<comment type="catalytic activity">
    <reaction evidence="17">
        <text>L-seryl-[protein] + ATP = O-phospho-L-seryl-[protein] + ADP + H(+)</text>
        <dbReference type="Rhea" id="RHEA:17989"/>
        <dbReference type="Rhea" id="RHEA-COMP:9863"/>
        <dbReference type="Rhea" id="RHEA-COMP:11604"/>
        <dbReference type="ChEBI" id="CHEBI:15378"/>
        <dbReference type="ChEBI" id="CHEBI:29999"/>
        <dbReference type="ChEBI" id="CHEBI:30616"/>
        <dbReference type="ChEBI" id="CHEBI:83421"/>
        <dbReference type="ChEBI" id="CHEBI:456216"/>
        <dbReference type="EC" id="2.7.11.24"/>
    </reaction>
</comment>
<evidence type="ECO:0000256" key="7">
    <source>
        <dbReference type="ARBA" id="ARBA00022553"/>
    </source>
</evidence>
<dbReference type="Pfam" id="PF00069">
    <property type="entry name" value="Pkinase"/>
    <property type="match status" value="1"/>
</dbReference>
<dbReference type="Ensembl" id="ENSFCTT00005044895.1">
    <property type="protein sequence ID" value="ENSFCTP00005032031.1"/>
    <property type="gene ID" value="ENSFCTG00005015701.1"/>
</dbReference>
<evidence type="ECO:0000256" key="10">
    <source>
        <dbReference type="ARBA" id="ARBA00022777"/>
    </source>
</evidence>
<dbReference type="PANTHER" id="PTHR24055">
    <property type="entry name" value="MITOGEN-ACTIVATED PROTEIN KINASE"/>
    <property type="match status" value="1"/>
</dbReference>
<evidence type="ECO:0000256" key="18">
    <source>
        <dbReference type="PROSITE-ProRule" id="PRU10141"/>
    </source>
</evidence>
<evidence type="ECO:0000256" key="16">
    <source>
        <dbReference type="ARBA" id="ARBA00047592"/>
    </source>
</evidence>
<keyword evidence="14" id="KW-0804">Transcription</keyword>
<evidence type="ECO:0000313" key="21">
    <source>
        <dbReference type="Proteomes" id="UP000823872"/>
    </source>
</evidence>
<organism evidence="20 21">
    <name type="scientific">Felis catus</name>
    <name type="common">Cat</name>
    <name type="synonym">Felis silvestris catus</name>
    <dbReference type="NCBI Taxonomy" id="9685"/>
    <lineage>
        <taxon>Eukaryota</taxon>
        <taxon>Metazoa</taxon>
        <taxon>Chordata</taxon>
        <taxon>Craniata</taxon>
        <taxon>Vertebrata</taxon>
        <taxon>Euteleostomi</taxon>
        <taxon>Mammalia</taxon>
        <taxon>Eutheria</taxon>
        <taxon>Laurasiatheria</taxon>
        <taxon>Carnivora</taxon>
        <taxon>Feliformia</taxon>
        <taxon>Felidae</taxon>
        <taxon>Felinae</taxon>
        <taxon>Felis</taxon>
    </lineage>
</organism>
<accession>A0ABI7YAU7</accession>
<dbReference type="PROSITE" id="PS01351">
    <property type="entry name" value="MAPK"/>
    <property type="match status" value="1"/>
</dbReference>
<keyword evidence="9 18" id="KW-0547">Nucleotide-binding</keyword>
<keyword evidence="13" id="KW-0346">Stress response</keyword>
<reference evidence="20 21" key="1">
    <citation type="submission" date="2021-02" db="EMBL/GenBank/DDBJ databases">
        <title>Safari Cat Assemblies.</title>
        <authorList>
            <person name="Bredemeyer K.R."/>
            <person name="Murphy W.J."/>
        </authorList>
    </citation>
    <scope>NUCLEOTIDE SEQUENCE [LARGE SCALE GENOMIC DNA]</scope>
</reference>
<keyword evidence="15" id="KW-0131">Cell cycle</keyword>
<proteinExistence type="inferred from homology"/>
<feature type="domain" description="Protein kinase" evidence="19">
    <location>
        <begin position="25"/>
        <end position="308"/>
    </location>
</feature>
<name>A0ABI7YAU7_FELCA</name>
<evidence type="ECO:0000259" key="19">
    <source>
        <dbReference type="PROSITE" id="PS50011"/>
    </source>
</evidence>
<keyword evidence="8" id="KW-0808">Transferase</keyword>
<dbReference type="Gene3D" id="1.10.510.10">
    <property type="entry name" value="Transferase(Phosphotransferase) domain 1"/>
    <property type="match status" value="1"/>
</dbReference>
<comment type="subunit">
    <text evidence="3">Interacts with MAPK8IP2.</text>
</comment>
<reference evidence="20" key="2">
    <citation type="submission" date="2025-08" db="UniProtKB">
        <authorList>
            <consortium name="Ensembl"/>
        </authorList>
    </citation>
    <scope>IDENTIFICATION</scope>
    <source>
        <strain evidence="20">breed Abyssinian</strain>
    </source>
</reference>
<evidence type="ECO:0000256" key="8">
    <source>
        <dbReference type="ARBA" id="ARBA00022679"/>
    </source>
</evidence>
<evidence type="ECO:0000313" key="20">
    <source>
        <dbReference type="Ensembl" id="ENSFCTP00005032031.1"/>
    </source>
</evidence>
<dbReference type="InterPro" id="IPR003527">
    <property type="entry name" value="MAP_kinase_CS"/>
</dbReference>
<sequence>MSFTRKKGFYKQDVNKTAWELPKTYVSPTHVGSGAYGAVCSAIDKRSGEKVAIKKLSRPFQSEIFAKRAYRELRLLKHMQHENVIGLLDVFTPASSLRGFHDFYLVMPFMQTDLQKIMGMEFSEDKIQYLVYQMLKGLKYIHSAGVVHRDLKPGNLAVNEDCELKILDFGLARHADADMTGYVVTRWYRAPEVILSWMHYNQTVDIWSVGCIMAEMLTGKTLFKGKDYLDQLSQILKVTGVPGAEFVQKLNDKAAKSYIQSLPQSPKKDFSQLFPRASPQATDLLEKMLELDVDKRLTASQALAHPFFEPFRDPEEETEAPQPFDDSLEHEKLTVDEWKRKSWGPRVRPLSACSLSLLCLHGFHAWPLAAPPLSWITINISFSLSRYCLLCAFLTPLADFCSTLHPGRGPLFCSGHPPPPPPHTSGHPVFLRAHLQGDCELQPHCPEGLTAPVWHEAAVTCPASPRAEPRDHHPAPPARHCPWDRCLFVTTTVSALLGL</sequence>
<dbReference type="Proteomes" id="UP000823872">
    <property type="component" value="Chromosome B2"/>
</dbReference>
<keyword evidence="6" id="KW-0723">Serine/threonine-protein kinase</keyword>
<dbReference type="InterPro" id="IPR008352">
    <property type="entry name" value="MAPK_HOG-like"/>
</dbReference>
<dbReference type="InterPro" id="IPR050117">
    <property type="entry name" value="MAPK"/>
</dbReference>
<feature type="binding site" evidence="18">
    <location>
        <position position="55"/>
    </location>
    <ligand>
        <name>ATP</name>
        <dbReference type="ChEBI" id="CHEBI:30616"/>
    </ligand>
</feature>
<evidence type="ECO:0000256" key="1">
    <source>
        <dbReference type="ARBA" id="ARBA00001946"/>
    </source>
</evidence>
<dbReference type="InterPro" id="IPR000719">
    <property type="entry name" value="Prot_kinase_dom"/>
</dbReference>
<evidence type="ECO:0000256" key="15">
    <source>
        <dbReference type="ARBA" id="ARBA00023306"/>
    </source>
</evidence>
<protein>
    <recommendedName>
        <fullName evidence="5">Mitogen-activated protein kinase 13</fullName>
        <ecNumber evidence="4">2.7.11.24</ecNumber>
    </recommendedName>
</protein>
<dbReference type="SUPFAM" id="SSF56112">
    <property type="entry name" value="Protein kinase-like (PK-like)"/>
    <property type="match status" value="1"/>
</dbReference>
<evidence type="ECO:0000256" key="13">
    <source>
        <dbReference type="ARBA" id="ARBA00023016"/>
    </source>
</evidence>
<dbReference type="EC" id="2.7.11.24" evidence="4"/>
<dbReference type="PRINTS" id="PR01773">
    <property type="entry name" value="P38MAPKINASE"/>
</dbReference>
<evidence type="ECO:0000256" key="17">
    <source>
        <dbReference type="ARBA" id="ARBA00048312"/>
    </source>
</evidence>